<dbReference type="EMBL" id="JBANAX010000657">
    <property type="protein sequence ID" value="KAL1198829.1"/>
    <property type="molecule type" value="Genomic_DNA"/>
</dbReference>
<dbReference type="InterPro" id="IPR006912">
    <property type="entry name" value="Harbinger_derived_prot"/>
</dbReference>
<sequence length="367" mass="41958">MNFNYGSSSSSYSSSSDNEYFDGLQNQVVTQITANTAFLVSQNQDNSEGSHRGSIPGHIVINRDRENSARNLFNDYFAENPLFPETMFRRRFRMSRPLFLRIHDAVQRHDNYFVQRRDGVGRLGLPPLQKITAAFRMLAYGSPADATDEYIKIGESTAIESLKRFCRAVVEIFSSRYLRVPDANDVARLLRIGESRGFPAEGIAPPANYVINGKSYDMGYYLADGIYPKWATLVQTIHDPHGPKKKLFAMKQESCRKDVERAFAVLQSRFAIVAGPARFWSKTVLHDIMTTCIIMHNMIIEDERDLDAPVEEQTEFPTPEVEMTGDEDARFQAFLARHRKIKNREAHIELRNALIEHLWSAYSQSEN</sequence>
<evidence type="ECO:0000313" key="1">
    <source>
        <dbReference type="EMBL" id="KAL1198829.1"/>
    </source>
</evidence>
<name>A0ABD0ZW86_CARAN</name>
<dbReference type="Pfam" id="PF04827">
    <property type="entry name" value="Plant_tran"/>
    <property type="match status" value="1"/>
</dbReference>
<evidence type="ECO:0008006" key="3">
    <source>
        <dbReference type="Google" id="ProtNLM"/>
    </source>
</evidence>
<organism evidence="1 2">
    <name type="scientific">Cardamine amara subsp. amara</name>
    <dbReference type="NCBI Taxonomy" id="228776"/>
    <lineage>
        <taxon>Eukaryota</taxon>
        <taxon>Viridiplantae</taxon>
        <taxon>Streptophyta</taxon>
        <taxon>Embryophyta</taxon>
        <taxon>Tracheophyta</taxon>
        <taxon>Spermatophyta</taxon>
        <taxon>Magnoliopsida</taxon>
        <taxon>eudicotyledons</taxon>
        <taxon>Gunneridae</taxon>
        <taxon>Pentapetalae</taxon>
        <taxon>rosids</taxon>
        <taxon>malvids</taxon>
        <taxon>Brassicales</taxon>
        <taxon>Brassicaceae</taxon>
        <taxon>Cardamineae</taxon>
        <taxon>Cardamine</taxon>
    </lineage>
</organism>
<dbReference type="PANTHER" id="PTHR47150">
    <property type="entry name" value="OS12G0169200 PROTEIN"/>
    <property type="match status" value="1"/>
</dbReference>
<gene>
    <name evidence="1" type="ORF">V5N11_008449</name>
</gene>
<dbReference type="PANTHER" id="PTHR47150:SF7">
    <property type="entry name" value="NUCLEASE"/>
    <property type="match status" value="1"/>
</dbReference>
<protein>
    <recommendedName>
        <fullName evidence="3">Nuclease HARBI1</fullName>
    </recommendedName>
</protein>
<proteinExistence type="predicted"/>
<dbReference type="Proteomes" id="UP001558713">
    <property type="component" value="Unassembled WGS sequence"/>
</dbReference>
<keyword evidence="2" id="KW-1185">Reference proteome</keyword>
<comment type="caution">
    <text evidence="1">The sequence shown here is derived from an EMBL/GenBank/DDBJ whole genome shotgun (WGS) entry which is preliminary data.</text>
</comment>
<dbReference type="AlphaFoldDB" id="A0ABD0ZW86"/>
<accession>A0ABD0ZW86</accession>
<evidence type="ECO:0000313" key="2">
    <source>
        <dbReference type="Proteomes" id="UP001558713"/>
    </source>
</evidence>
<reference evidence="1 2" key="1">
    <citation type="submission" date="2024-04" db="EMBL/GenBank/DDBJ databases">
        <title>Genome assembly C_amara_ONT_v2.</title>
        <authorList>
            <person name="Yant L."/>
            <person name="Moore C."/>
            <person name="Slenker M."/>
        </authorList>
    </citation>
    <scope>NUCLEOTIDE SEQUENCE [LARGE SCALE GENOMIC DNA]</scope>
    <source>
        <tissue evidence="1">Leaf</tissue>
    </source>
</reference>